<keyword evidence="2" id="KW-0378">Hydrolase</keyword>
<dbReference type="SUPFAM" id="SSF53927">
    <property type="entry name" value="Cytidine deaminase-like"/>
    <property type="match status" value="1"/>
</dbReference>
<dbReference type="PANTHER" id="PTHR13857:SF26">
    <property type="entry name" value="C-U-EDITING ENZYME APOBEC-1"/>
    <property type="match status" value="1"/>
</dbReference>
<keyword evidence="1" id="KW-0479">Metal-binding</keyword>
<dbReference type="GO" id="GO:0004126">
    <property type="term" value="F:cytidine deaminase activity"/>
    <property type="evidence" value="ECO:0007669"/>
    <property type="project" value="TreeGrafter"/>
</dbReference>
<proteinExistence type="predicted"/>
<dbReference type="InterPro" id="IPR016193">
    <property type="entry name" value="Cytidine_deaminase-like"/>
</dbReference>
<dbReference type="InterPro" id="IPR016192">
    <property type="entry name" value="APOBEC/CMP_deaminase_Zn-bd"/>
</dbReference>
<dbReference type="PANTHER" id="PTHR13857">
    <property type="entry name" value="MRNA EDITING ENZYME"/>
    <property type="match status" value="1"/>
</dbReference>
<comment type="caution">
    <text evidence="3">The sequence shown here is derived from an EMBL/GenBank/DDBJ whole genome shotgun (WGS) entry which is preliminary data.</text>
</comment>
<feature type="non-terminal residue" evidence="3">
    <location>
        <position position="1"/>
    </location>
</feature>
<feature type="non-terminal residue" evidence="3">
    <location>
        <position position="186"/>
    </location>
</feature>
<protein>
    <submittedName>
        <fullName evidence="3">ABEC1 enzyme</fullName>
    </submittedName>
</protein>
<name>A0A7L0PP67_9AVES</name>
<dbReference type="EMBL" id="VXAT01012459">
    <property type="protein sequence ID" value="NXL06832.1"/>
    <property type="molecule type" value="Genomic_DNA"/>
</dbReference>
<organism evidence="3 4">
    <name type="scientific">Mesembrinibis cayennensis</name>
    <dbReference type="NCBI Taxonomy" id="1118748"/>
    <lineage>
        <taxon>Eukaryota</taxon>
        <taxon>Metazoa</taxon>
        <taxon>Chordata</taxon>
        <taxon>Craniata</taxon>
        <taxon>Vertebrata</taxon>
        <taxon>Euteleostomi</taxon>
        <taxon>Archelosauria</taxon>
        <taxon>Archosauria</taxon>
        <taxon>Dinosauria</taxon>
        <taxon>Saurischia</taxon>
        <taxon>Theropoda</taxon>
        <taxon>Coelurosauria</taxon>
        <taxon>Aves</taxon>
        <taxon>Neognathae</taxon>
        <taxon>Neoaves</taxon>
        <taxon>Aequornithes</taxon>
        <taxon>Pelecaniformes</taxon>
        <taxon>Threskiornithidae</taxon>
        <taxon>Mesembrinibis</taxon>
    </lineage>
</organism>
<dbReference type="GO" id="GO:0005737">
    <property type="term" value="C:cytoplasm"/>
    <property type="evidence" value="ECO:0007669"/>
    <property type="project" value="TreeGrafter"/>
</dbReference>
<gene>
    <name evidence="3" type="primary">Apobec1</name>
    <name evidence="3" type="ORF">MESCAY_R15485</name>
</gene>
<dbReference type="PROSITE" id="PS00903">
    <property type="entry name" value="CYT_DCMP_DEAMINASES_1"/>
    <property type="match status" value="1"/>
</dbReference>
<dbReference type="GO" id="GO:0016554">
    <property type="term" value="P:cytidine to uridine editing"/>
    <property type="evidence" value="ECO:0007669"/>
    <property type="project" value="TreeGrafter"/>
</dbReference>
<sequence length="186" mass="22270">LKFLFCFSMYISKEALKHHFDPRKAPWNTYLLCELQWGKTGRPWIHWVKNDPNRYHAEVYFLQKIFQMRRSNNYVNCSITWYLSRSPCATCCCEILDFLNKHSNVNIDIYVAQLYNIKNEENCRGLRNLVSLAKVTIAVMEIEDYIYCWKNFIQGDADDDSWTEDFQSEITKNRLKLKEVLEVSRL</sequence>
<accession>A0A7L0PP67</accession>
<dbReference type="GO" id="GO:0008270">
    <property type="term" value="F:zinc ion binding"/>
    <property type="evidence" value="ECO:0007669"/>
    <property type="project" value="InterPro"/>
</dbReference>
<keyword evidence="4" id="KW-1185">Reference proteome</keyword>
<evidence type="ECO:0000313" key="4">
    <source>
        <dbReference type="Proteomes" id="UP000574277"/>
    </source>
</evidence>
<dbReference type="Gene3D" id="3.40.140.10">
    <property type="entry name" value="Cytidine Deaminase, domain 2"/>
    <property type="match status" value="1"/>
</dbReference>
<dbReference type="InterPro" id="IPR050610">
    <property type="entry name" value="APOBEC_Cyt_Deaminase"/>
</dbReference>
<dbReference type="Pfam" id="PF18750">
    <property type="entry name" value="SNAD4"/>
    <property type="match status" value="1"/>
</dbReference>
<evidence type="ECO:0000256" key="2">
    <source>
        <dbReference type="ARBA" id="ARBA00022801"/>
    </source>
</evidence>
<dbReference type="GO" id="GO:0003723">
    <property type="term" value="F:RNA binding"/>
    <property type="evidence" value="ECO:0007669"/>
    <property type="project" value="TreeGrafter"/>
</dbReference>
<evidence type="ECO:0000256" key="1">
    <source>
        <dbReference type="ARBA" id="ARBA00022723"/>
    </source>
</evidence>
<dbReference type="Proteomes" id="UP000574277">
    <property type="component" value="Unassembled WGS sequence"/>
</dbReference>
<dbReference type="AlphaFoldDB" id="A0A7L0PP67"/>
<evidence type="ECO:0000313" key="3">
    <source>
        <dbReference type="EMBL" id="NXL06832.1"/>
    </source>
</evidence>
<reference evidence="3 4" key="1">
    <citation type="submission" date="2019-09" db="EMBL/GenBank/DDBJ databases">
        <title>Bird 10,000 Genomes (B10K) Project - Family phase.</title>
        <authorList>
            <person name="Zhang G."/>
        </authorList>
    </citation>
    <scope>NUCLEOTIDE SEQUENCE [LARGE SCALE GENOMIC DNA]</scope>
    <source>
        <strain evidence="3">B10K-DU-001-44</strain>
        <tissue evidence="3">Muscle</tissue>
    </source>
</reference>
<dbReference type="GO" id="GO:0005634">
    <property type="term" value="C:nucleus"/>
    <property type="evidence" value="ECO:0007669"/>
    <property type="project" value="TreeGrafter"/>
</dbReference>